<dbReference type="RefSeq" id="WP_349656772.1">
    <property type="nucleotide sequence ID" value="NZ_CP144460.1"/>
</dbReference>
<dbReference type="AlphaFoldDB" id="A0AAU7PB03"/>
<gene>
    <name evidence="1" type="ORF">VZ068_02250</name>
</gene>
<proteinExistence type="predicted"/>
<reference evidence="1" key="1">
    <citation type="submission" date="2024-02" db="EMBL/GenBank/DDBJ databases">
        <title>Complete genome sequence of Xanthomonas sp. 10-10.</title>
        <authorList>
            <person name="Biessy A."/>
            <person name="Ciotola M."/>
            <person name="Cadieux M."/>
            <person name="Soufiane B."/>
            <person name="Laforest M."/>
            <person name="Filion M."/>
        </authorList>
    </citation>
    <scope>NUCLEOTIDE SEQUENCE</scope>
    <source>
        <strain evidence="1">10-10</strain>
    </source>
</reference>
<evidence type="ECO:0000313" key="1">
    <source>
        <dbReference type="EMBL" id="XBS38388.1"/>
    </source>
</evidence>
<name>A0AAU7PB03_9XANT</name>
<sequence>MTAKESMFSIFKKKAAPLLIVRANGQELCRVTQSDVPCGIKPSAWLKADSVLEFADSAGEVHRHELGAATGWFHFSVRVHPNLGCQADCVVSQSEQLDPDAFANGQASGIRFQPFFLPGASVSSSALAGKGLFARGLHFSGVVTGGNVVLSCECDYCKRSFLIRSYHAGFSNAGYFYSASGGYTITVDSHLPGSPVALSEPDTEALAALEDALPLAPDGSRYAYLNPFRCPHCSKAYIDFEANPGLRPSEYYGNYFDGAMLLRYGPADV</sequence>
<protein>
    <submittedName>
        <fullName evidence="1">Uncharacterized protein</fullName>
    </submittedName>
</protein>
<organism evidence="1">
    <name type="scientific">Xanthomonas sp. 10-10</name>
    <dbReference type="NCBI Taxonomy" id="3115848"/>
    <lineage>
        <taxon>Bacteria</taxon>
        <taxon>Pseudomonadati</taxon>
        <taxon>Pseudomonadota</taxon>
        <taxon>Gammaproteobacteria</taxon>
        <taxon>Lysobacterales</taxon>
        <taxon>Lysobacteraceae</taxon>
        <taxon>Xanthomonas</taxon>
    </lineage>
</organism>
<dbReference type="EMBL" id="CP144460">
    <property type="protein sequence ID" value="XBS38388.1"/>
    <property type="molecule type" value="Genomic_DNA"/>
</dbReference>
<accession>A0AAU7PB03</accession>